<dbReference type="OrthoDB" id="154293at2"/>
<keyword evidence="3" id="KW-1185">Reference proteome</keyword>
<dbReference type="eggNOG" id="COG0644">
    <property type="taxonomic scope" value="Bacteria"/>
</dbReference>
<dbReference type="RefSeq" id="WP_036396959.1">
    <property type="nucleotide sequence ID" value="NZ_CCBB010000001.1"/>
</dbReference>
<accession>W9AVY9</accession>
<organism evidence="2 3">
    <name type="scientific">Mycolicibacterium cosmeticum</name>
    <dbReference type="NCBI Taxonomy" id="258533"/>
    <lineage>
        <taxon>Bacteria</taxon>
        <taxon>Bacillati</taxon>
        <taxon>Actinomycetota</taxon>
        <taxon>Actinomycetes</taxon>
        <taxon>Mycobacteriales</taxon>
        <taxon>Mycobacteriaceae</taxon>
        <taxon>Mycolicibacterium</taxon>
    </lineage>
</organism>
<dbReference type="STRING" id="258533.BN977_01554"/>
<proteinExistence type="predicted"/>
<dbReference type="AlphaFoldDB" id="W9AVY9"/>
<reference evidence="2" key="1">
    <citation type="submission" date="2014-03" db="EMBL/GenBank/DDBJ databases">
        <title>Draft Genome Sequence of Mycobacterium cosmeticum DSM 44829.</title>
        <authorList>
            <person name="Croce O."/>
            <person name="Robert C."/>
            <person name="Raoult D."/>
            <person name="Drancourt M."/>
        </authorList>
    </citation>
    <scope>NUCLEOTIDE SEQUENCE [LARGE SCALE GENOMIC DNA]</scope>
    <source>
        <strain evidence="2">DSM 44829</strain>
    </source>
</reference>
<dbReference type="Proteomes" id="UP000028870">
    <property type="component" value="Unassembled WGS sequence"/>
</dbReference>
<name>W9AVY9_MYCCO</name>
<dbReference type="Gene3D" id="1.20.120.450">
    <property type="entry name" value="dinb family like domain"/>
    <property type="match status" value="1"/>
</dbReference>
<comment type="caution">
    <text evidence="2">The sequence shown here is derived from an EMBL/GenBank/DDBJ whole genome shotgun (WGS) entry which is preliminary data.</text>
</comment>
<dbReference type="InterPro" id="IPR024344">
    <property type="entry name" value="MDMPI_metal-binding"/>
</dbReference>
<evidence type="ECO:0000313" key="3">
    <source>
        <dbReference type="Proteomes" id="UP000028870"/>
    </source>
</evidence>
<dbReference type="GO" id="GO:0046872">
    <property type="term" value="F:metal ion binding"/>
    <property type="evidence" value="ECO:0007669"/>
    <property type="project" value="InterPro"/>
</dbReference>
<dbReference type="SUPFAM" id="SSF109854">
    <property type="entry name" value="DinB/YfiT-like putative metalloenzymes"/>
    <property type="match status" value="1"/>
</dbReference>
<sequence>MTAPDPLGVWSLYRATADRIVGLLDDDAAWDTRLPCCPLWSVRDVIAHLTAVAEDWATGTLTGPPGDAETAAQVARFADHDVPALLAAWEAATERLHRHAAAGTAPPLGDIVSHEHDIRGALAVPGARDDVSVRHVADQLLAMLDTPVALRVCTPDREYRSGPRSGTEITLHTDDFEALRWRTGRRSPAQMAAMAWSADPAPVLEHLYLFGPAQDDIVE</sequence>
<dbReference type="EMBL" id="CCBB010000001">
    <property type="protein sequence ID" value="CDO06761.1"/>
    <property type="molecule type" value="Genomic_DNA"/>
</dbReference>
<dbReference type="InterPro" id="IPR034660">
    <property type="entry name" value="DinB/YfiT-like"/>
</dbReference>
<feature type="domain" description="Mycothiol-dependent maleylpyruvate isomerase metal-binding" evidence="1">
    <location>
        <begin position="15"/>
        <end position="102"/>
    </location>
</feature>
<evidence type="ECO:0000313" key="2">
    <source>
        <dbReference type="EMBL" id="CDO06761.1"/>
    </source>
</evidence>
<reference evidence="2" key="2">
    <citation type="submission" date="2014-03" db="EMBL/GenBank/DDBJ databases">
        <authorList>
            <person name="Urmite Genomes"/>
        </authorList>
    </citation>
    <scope>NUCLEOTIDE SEQUENCE</scope>
    <source>
        <strain evidence="2">DSM 44829</strain>
    </source>
</reference>
<gene>
    <name evidence="2" type="ORF">BN977_01554</name>
</gene>
<protein>
    <submittedName>
        <fullName evidence="2">Actinobacterial protein</fullName>
    </submittedName>
</protein>
<evidence type="ECO:0000259" key="1">
    <source>
        <dbReference type="Pfam" id="PF11716"/>
    </source>
</evidence>
<dbReference type="Pfam" id="PF11716">
    <property type="entry name" value="MDMPI_N"/>
    <property type="match status" value="1"/>
</dbReference>